<keyword evidence="2" id="KW-1185">Reference proteome</keyword>
<evidence type="ECO:0000313" key="2">
    <source>
        <dbReference type="Proteomes" id="UP001165064"/>
    </source>
</evidence>
<proteinExistence type="predicted"/>
<accession>A0ACB5U796</accession>
<dbReference type="EMBL" id="BSXS01013135">
    <property type="protein sequence ID" value="GMF03612.1"/>
    <property type="molecule type" value="Genomic_DNA"/>
</dbReference>
<dbReference type="Proteomes" id="UP001165064">
    <property type="component" value="Unassembled WGS sequence"/>
</dbReference>
<organism evidence="1 2">
    <name type="scientific">Ambrosiozyma monospora</name>
    <name type="common">Yeast</name>
    <name type="synonym">Endomycopsis monosporus</name>
    <dbReference type="NCBI Taxonomy" id="43982"/>
    <lineage>
        <taxon>Eukaryota</taxon>
        <taxon>Fungi</taxon>
        <taxon>Dikarya</taxon>
        <taxon>Ascomycota</taxon>
        <taxon>Saccharomycotina</taxon>
        <taxon>Pichiomycetes</taxon>
        <taxon>Pichiales</taxon>
        <taxon>Pichiaceae</taxon>
        <taxon>Ambrosiozyma</taxon>
    </lineage>
</organism>
<protein>
    <submittedName>
        <fullName evidence="1">Unnamed protein product</fullName>
    </submittedName>
</protein>
<name>A0ACB5U796_AMBMO</name>
<evidence type="ECO:0000313" key="1">
    <source>
        <dbReference type="EMBL" id="GMF03612.1"/>
    </source>
</evidence>
<comment type="caution">
    <text evidence="1">The sequence shown here is derived from an EMBL/GenBank/DDBJ whole genome shotgun (WGS) entry which is preliminary data.</text>
</comment>
<reference evidence="1" key="1">
    <citation type="submission" date="2023-04" db="EMBL/GenBank/DDBJ databases">
        <title>Ambrosiozyma monospora NBRC 10751.</title>
        <authorList>
            <person name="Ichikawa N."/>
            <person name="Sato H."/>
            <person name="Tonouchi N."/>
        </authorList>
    </citation>
    <scope>NUCLEOTIDE SEQUENCE</scope>
    <source>
        <strain evidence="1">NBRC 10751</strain>
    </source>
</reference>
<gene>
    <name evidence="1" type="ORF">Amon02_001184500</name>
</gene>
<sequence>MFSYTPSYRRSISRLFTTQEDSFQLDTTRNSPELSFTFDIDPKTNKYRQITVTRKEKTAHYFLNSQELICKVVDFFENGKLEFIELPDGYFLLTRTSYEEDSYFTKEFDSDGILYKETRKYSDGRIYELHFDVDNLVLFEHCENPDGKIIEIEVCKNTGSKRIVIINQKDNFKQEDFFWSDGSGKSLRYQGTGSDATLVKRTLYDSEGKITDVFKFE</sequence>